<feature type="compositionally biased region" description="Basic and acidic residues" evidence="1">
    <location>
        <begin position="9"/>
        <end position="25"/>
    </location>
</feature>
<evidence type="ECO:0000313" key="3">
    <source>
        <dbReference type="Proteomes" id="UP001428341"/>
    </source>
</evidence>
<feature type="region of interest" description="Disordered" evidence="1">
    <location>
        <begin position="1"/>
        <end position="43"/>
    </location>
</feature>
<dbReference type="PANTHER" id="PTHR31662">
    <property type="entry name" value="BNAANNG10740D PROTEIN-RELATED"/>
    <property type="match status" value="1"/>
</dbReference>
<dbReference type="EMBL" id="JBCGBO010000025">
    <property type="protein sequence ID" value="KAK9174737.1"/>
    <property type="molecule type" value="Genomic_DNA"/>
</dbReference>
<accession>A0AAP0Q7J9</accession>
<dbReference type="GO" id="GO:0005634">
    <property type="term" value="C:nucleus"/>
    <property type="evidence" value="ECO:0007669"/>
    <property type="project" value="TreeGrafter"/>
</dbReference>
<dbReference type="Proteomes" id="UP001428341">
    <property type="component" value="Unassembled WGS sequence"/>
</dbReference>
<organism evidence="2 3">
    <name type="scientific">Citrus x changshan-huyou</name>
    <dbReference type="NCBI Taxonomy" id="2935761"/>
    <lineage>
        <taxon>Eukaryota</taxon>
        <taxon>Viridiplantae</taxon>
        <taxon>Streptophyta</taxon>
        <taxon>Embryophyta</taxon>
        <taxon>Tracheophyta</taxon>
        <taxon>Spermatophyta</taxon>
        <taxon>Magnoliopsida</taxon>
        <taxon>eudicotyledons</taxon>
        <taxon>Gunneridae</taxon>
        <taxon>Pentapetalae</taxon>
        <taxon>rosids</taxon>
        <taxon>malvids</taxon>
        <taxon>Sapindales</taxon>
        <taxon>Rutaceae</taxon>
        <taxon>Aurantioideae</taxon>
        <taxon>Citrus</taxon>
    </lineage>
</organism>
<evidence type="ECO:0000313" key="2">
    <source>
        <dbReference type="EMBL" id="KAK9174737.1"/>
    </source>
</evidence>
<sequence length="182" mass="21024">MAPKRTKTIRSDDQETDSMNEKLQVEDSFGQDDAKDDPDYEPEILHEQKKLKKKLTEGNKGASSTAHENELFELSKRIWGEGIDNCRTATTAVAEPIIDVSLLCRSVKCETTMVDLDERFSELMRENRIEQVLEKLGEAERIEFKRMWDEIQILELKLSVKRAELVKFQSQIMLNAMIKSSK</sequence>
<dbReference type="GO" id="GO:0006355">
    <property type="term" value="P:regulation of DNA-templated transcription"/>
    <property type="evidence" value="ECO:0007669"/>
    <property type="project" value="InterPro"/>
</dbReference>
<dbReference type="AlphaFoldDB" id="A0AAP0Q7J9"/>
<protein>
    <submittedName>
        <fullName evidence="2">Uncharacterized protein</fullName>
    </submittedName>
</protein>
<proteinExistence type="predicted"/>
<dbReference type="InterPro" id="IPR007592">
    <property type="entry name" value="GEBP"/>
</dbReference>
<evidence type="ECO:0000256" key="1">
    <source>
        <dbReference type="SAM" id="MobiDB-lite"/>
    </source>
</evidence>
<gene>
    <name evidence="2" type="ORF">WN944_026741</name>
</gene>
<name>A0AAP0Q7J9_9ROSI</name>
<reference evidence="2 3" key="1">
    <citation type="submission" date="2024-05" db="EMBL/GenBank/DDBJ databases">
        <title>Haplotype-resolved chromosome-level genome assembly of Huyou (Citrus changshanensis).</title>
        <authorList>
            <person name="Miao C."/>
            <person name="Chen W."/>
            <person name="Wu Y."/>
            <person name="Wang L."/>
            <person name="Zhao S."/>
            <person name="Grierson D."/>
            <person name="Xu C."/>
            <person name="Chen K."/>
        </authorList>
    </citation>
    <scope>NUCLEOTIDE SEQUENCE [LARGE SCALE GENOMIC DNA]</scope>
    <source>
        <strain evidence="2">01-14</strain>
        <tissue evidence="2">Leaf</tissue>
    </source>
</reference>
<keyword evidence="3" id="KW-1185">Reference proteome</keyword>
<dbReference type="PANTHER" id="PTHR31662:SF33">
    <property type="entry name" value="DNA-BINDING STOREKEEPER PROTEIN TRANSCRIPTIONAL REGULATOR-LIKE PROTEIN"/>
    <property type="match status" value="1"/>
</dbReference>
<comment type="caution">
    <text evidence="2">The sequence shown here is derived from an EMBL/GenBank/DDBJ whole genome shotgun (WGS) entry which is preliminary data.</text>
</comment>